<keyword evidence="5" id="KW-1185">Reference proteome</keyword>
<evidence type="ECO:0000256" key="2">
    <source>
        <dbReference type="SAM" id="MobiDB-lite"/>
    </source>
</evidence>
<evidence type="ECO:0000313" key="5">
    <source>
        <dbReference type="Proteomes" id="UP001501676"/>
    </source>
</evidence>
<dbReference type="SUPFAM" id="SSF81923">
    <property type="entry name" value="Double Clp-N motif"/>
    <property type="match status" value="1"/>
</dbReference>
<dbReference type="InterPro" id="IPR036628">
    <property type="entry name" value="Clp_N_dom_sf"/>
</dbReference>
<evidence type="ECO:0000313" key="4">
    <source>
        <dbReference type="EMBL" id="GAA3395652.1"/>
    </source>
</evidence>
<evidence type="ECO:0000259" key="3">
    <source>
        <dbReference type="PROSITE" id="PS51903"/>
    </source>
</evidence>
<gene>
    <name evidence="4" type="ORF">GCM10020369_69520</name>
</gene>
<sequence length="172" mass="17941">MDAMSLRTKLADMSVMKKLFTAAEQEASRAGDGPPAAEHLLLAALALPDDSGRRALSEFDRTADDVRTAIGEVHAEALRYVGVEAGPDGRLDTGTPAAPPSGPYRSTGSLQVAFQRAVELSKRDGSSGIRAAHVVAAVAEPEHGTTARALDRLGIDRAALVEAASTALDEPR</sequence>
<feature type="region of interest" description="Disordered" evidence="2">
    <location>
        <begin position="85"/>
        <end position="106"/>
    </location>
</feature>
<keyword evidence="1" id="KW-0677">Repeat</keyword>
<dbReference type="EMBL" id="BAAAYN010000049">
    <property type="protein sequence ID" value="GAA3395652.1"/>
    <property type="molecule type" value="Genomic_DNA"/>
</dbReference>
<protein>
    <recommendedName>
        <fullName evidence="3">Clp R domain-containing protein</fullName>
    </recommendedName>
</protein>
<accession>A0ABP6T825</accession>
<comment type="caution">
    <text evidence="4">The sequence shown here is derived from an EMBL/GenBank/DDBJ whole genome shotgun (WGS) entry which is preliminary data.</text>
</comment>
<organism evidence="4 5">
    <name type="scientific">Cryptosporangium minutisporangium</name>
    <dbReference type="NCBI Taxonomy" id="113569"/>
    <lineage>
        <taxon>Bacteria</taxon>
        <taxon>Bacillati</taxon>
        <taxon>Actinomycetota</taxon>
        <taxon>Actinomycetes</taxon>
        <taxon>Cryptosporangiales</taxon>
        <taxon>Cryptosporangiaceae</taxon>
        <taxon>Cryptosporangium</taxon>
    </lineage>
</organism>
<reference evidence="5" key="1">
    <citation type="journal article" date="2019" name="Int. J. Syst. Evol. Microbiol.">
        <title>The Global Catalogue of Microorganisms (GCM) 10K type strain sequencing project: providing services to taxonomists for standard genome sequencing and annotation.</title>
        <authorList>
            <consortium name="The Broad Institute Genomics Platform"/>
            <consortium name="The Broad Institute Genome Sequencing Center for Infectious Disease"/>
            <person name="Wu L."/>
            <person name="Ma J."/>
        </authorList>
    </citation>
    <scope>NUCLEOTIDE SEQUENCE [LARGE SCALE GENOMIC DNA]</scope>
    <source>
        <strain evidence="5">JCM 9458</strain>
    </source>
</reference>
<dbReference type="Proteomes" id="UP001501676">
    <property type="component" value="Unassembled WGS sequence"/>
</dbReference>
<feature type="domain" description="Clp R" evidence="3">
    <location>
        <begin position="1"/>
        <end position="76"/>
    </location>
</feature>
<dbReference type="PROSITE" id="PS51903">
    <property type="entry name" value="CLP_R"/>
    <property type="match status" value="1"/>
</dbReference>
<dbReference type="Gene3D" id="1.10.1780.10">
    <property type="entry name" value="Clp, N-terminal domain"/>
    <property type="match status" value="1"/>
</dbReference>
<proteinExistence type="predicted"/>
<evidence type="ECO:0000256" key="1">
    <source>
        <dbReference type="PROSITE-ProRule" id="PRU01251"/>
    </source>
</evidence>
<dbReference type="InterPro" id="IPR004176">
    <property type="entry name" value="Clp_R_N"/>
</dbReference>
<name>A0ABP6T825_9ACTN</name>